<dbReference type="Proteomes" id="UP000593994">
    <property type="component" value="Chromosome"/>
</dbReference>
<dbReference type="Pfam" id="PF03745">
    <property type="entry name" value="DUF309"/>
    <property type="match status" value="1"/>
</dbReference>
<dbReference type="AlphaFoldDB" id="A0A7S7RN86"/>
<dbReference type="SUPFAM" id="SSF140663">
    <property type="entry name" value="TTHA0068-like"/>
    <property type="match status" value="1"/>
</dbReference>
<dbReference type="EMBL" id="CP054492">
    <property type="protein sequence ID" value="QOY52168.1"/>
    <property type="molecule type" value="Genomic_DNA"/>
</dbReference>
<dbReference type="Gene3D" id="1.10.3450.10">
    <property type="entry name" value="TTHA0068-like"/>
    <property type="match status" value="1"/>
</dbReference>
<dbReference type="RefSeq" id="WP_194369950.1">
    <property type="nucleotide sequence ID" value="NZ_CP054492.1"/>
</dbReference>
<dbReference type="KEGG" id="sbal:HUE88_00265"/>
<name>A0A7S7RN86_9BACT</name>
<dbReference type="InterPro" id="IPR023203">
    <property type="entry name" value="TTHA0068_sf"/>
</dbReference>
<sequence length="108" mass="12926">MTTISHKELLKKFIQQLDEEKFYDAHESLEAIWFPRRFEESDEVKLLKGFINAAVCFELIKKGRLSSSEKVWETYLKYKPLLHVVDSKYTKEYHTIALHVEKIKESYI</sequence>
<proteinExistence type="predicted"/>
<evidence type="ECO:0000313" key="1">
    <source>
        <dbReference type="EMBL" id="QOY52168.1"/>
    </source>
</evidence>
<keyword evidence="2" id="KW-1185">Reference proteome</keyword>
<gene>
    <name evidence="1" type="ORF">HUE88_00265</name>
</gene>
<evidence type="ECO:0000313" key="2">
    <source>
        <dbReference type="Proteomes" id="UP000593994"/>
    </source>
</evidence>
<protein>
    <submittedName>
        <fullName evidence="1">DUF309 domain-containing protein</fullName>
    </submittedName>
</protein>
<organism evidence="1 2">
    <name type="scientific">Candidatus Sulfurimonas baltica</name>
    <dbReference type="NCBI Taxonomy" id="2740404"/>
    <lineage>
        <taxon>Bacteria</taxon>
        <taxon>Pseudomonadati</taxon>
        <taxon>Campylobacterota</taxon>
        <taxon>Epsilonproteobacteria</taxon>
        <taxon>Campylobacterales</taxon>
        <taxon>Sulfurimonadaceae</taxon>
        <taxon>Sulfurimonas</taxon>
    </lineage>
</organism>
<accession>A0A7S7RN86</accession>
<dbReference type="InterPro" id="IPR005500">
    <property type="entry name" value="DUF309"/>
</dbReference>
<reference evidence="1 2" key="1">
    <citation type="submission" date="2020-05" db="EMBL/GenBank/DDBJ databases">
        <title>Sulfurimonas marisnigri, sp. nov., and Sulfurimonas baltica, sp. nov., manganese oxide reducing chemolithoautotrophs of the class Epsilonproteobacteria isolated from the pelagic redoxclines of the Black and Baltic Seas and emended description of the genus Sulfurimonas.</title>
        <authorList>
            <person name="Henkel J.V."/>
            <person name="Laudan C."/>
            <person name="Werner J."/>
            <person name="Neu T."/>
            <person name="Plewe S."/>
            <person name="Sproer C."/>
            <person name="Bunk B."/>
            <person name="Schulz-Vogt H.N."/>
        </authorList>
    </citation>
    <scope>NUCLEOTIDE SEQUENCE [LARGE SCALE GENOMIC DNA]</scope>
    <source>
        <strain evidence="1 2">GD2</strain>
    </source>
</reference>